<dbReference type="Proteomes" id="UP000692954">
    <property type="component" value="Unassembled WGS sequence"/>
</dbReference>
<evidence type="ECO:0008006" key="7">
    <source>
        <dbReference type="Google" id="ProtNLM"/>
    </source>
</evidence>
<comment type="caution">
    <text evidence="5">The sequence shown here is derived from an EMBL/GenBank/DDBJ whole genome shotgun (WGS) entry which is preliminary data.</text>
</comment>
<dbReference type="PROSITE" id="PS51294">
    <property type="entry name" value="HTH_MYB"/>
    <property type="match status" value="2"/>
</dbReference>
<evidence type="ECO:0000259" key="4">
    <source>
        <dbReference type="PROSITE" id="PS51294"/>
    </source>
</evidence>
<feature type="domain" description="HTH myb-type" evidence="4">
    <location>
        <begin position="65"/>
        <end position="115"/>
    </location>
</feature>
<evidence type="ECO:0000259" key="3">
    <source>
        <dbReference type="PROSITE" id="PS50090"/>
    </source>
</evidence>
<dbReference type="OrthoDB" id="2143914at2759"/>
<protein>
    <recommendedName>
        <fullName evidence="7">Myb-like DNA-binding domain protein</fullName>
    </recommendedName>
</protein>
<dbReference type="EMBL" id="CAJJDN010000115">
    <property type="protein sequence ID" value="CAD8117864.1"/>
    <property type="molecule type" value="Genomic_DNA"/>
</dbReference>
<evidence type="ECO:0000256" key="2">
    <source>
        <dbReference type="ARBA" id="ARBA00023125"/>
    </source>
</evidence>
<dbReference type="PANTHER" id="PTHR45614">
    <property type="entry name" value="MYB PROTEIN-RELATED"/>
    <property type="match status" value="1"/>
</dbReference>
<sequence>MKQNITNTQKVIRKRPWSQDEDIKILELIQIFGPSNWTQIAQQLQSRKGKQCRERWHNHLNPLIKRSPWNEDEEWILYLYHKIFRNKWSQIAKYINGRTDNSIKNHWNSGMKKKLNQFQRKFNQIKQKVLREGVSVLSEYDLEQKSIIQTILIDRISQNKQKQSDLMLSSLKNLKKTKTDNLYYEKFIEQEQIIEQNNLNSELDQQSDSYFDSNNKFLVSKNQVDNDYNFY</sequence>
<feature type="domain" description="HTH myb-type" evidence="4">
    <location>
        <begin position="9"/>
        <end position="64"/>
    </location>
</feature>
<keyword evidence="1" id="KW-0677">Repeat</keyword>
<dbReference type="GO" id="GO:0005634">
    <property type="term" value="C:nucleus"/>
    <property type="evidence" value="ECO:0007669"/>
    <property type="project" value="TreeGrafter"/>
</dbReference>
<organism evidence="5 6">
    <name type="scientific">Paramecium sonneborni</name>
    <dbReference type="NCBI Taxonomy" id="65129"/>
    <lineage>
        <taxon>Eukaryota</taxon>
        <taxon>Sar</taxon>
        <taxon>Alveolata</taxon>
        <taxon>Ciliophora</taxon>
        <taxon>Intramacronucleata</taxon>
        <taxon>Oligohymenophorea</taxon>
        <taxon>Peniculida</taxon>
        <taxon>Parameciidae</taxon>
        <taxon>Paramecium</taxon>
    </lineage>
</organism>
<dbReference type="FunFam" id="1.10.10.60:FF:000010">
    <property type="entry name" value="Transcriptional activator Myb isoform A"/>
    <property type="match status" value="1"/>
</dbReference>
<dbReference type="GO" id="GO:0000978">
    <property type="term" value="F:RNA polymerase II cis-regulatory region sequence-specific DNA binding"/>
    <property type="evidence" value="ECO:0007669"/>
    <property type="project" value="TreeGrafter"/>
</dbReference>
<dbReference type="CDD" id="cd00167">
    <property type="entry name" value="SANT"/>
    <property type="match status" value="2"/>
</dbReference>
<gene>
    <name evidence="5" type="ORF">PSON_ATCC_30995.1.T1150072</name>
</gene>
<feature type="domain" description="Myb-like" evidence="3">
    <location>
        <begin position="9"/>
        <end position="60"/>
    </location>
</feature>
<dbReference type="GO" id="GO:0000981">
    <property type="term" value="F:DNA-binding transcription factor activity, RNA polymerase II-specific"/>
    <property type="evidence" value="ECO:0007669"/>
    <property type="project" value="TreeGrafter"/>
</dbReference>
<reference evidence="5" key="1">
    <citation type="submission" date="2021-01" db="EMBL/GenBank/DDBJ databases">
        <authorList>
            <consortium name="Genoscope - CEA"/>
            <person name="William W."/>
        </authorList>
    </citation>
    <scope>NUCLEOTIDE SEQUENCE</scope>
</reference>
<feature type="domain" description="Myb-like" evidence="3">
    <location>
        <begin position="61"/>
        <end position="111"/>
    </location>
</feature>
<dbReference type="Pfam" id="PF13921">
    <property type="entry name" value="Myb_DNA-bind_6"/>
    <property type="match status" value="1"/>
</dbReference>
<dbReference type="PANTHER" id="PTHR45614:SF274">
    <property type="entry name" value="MYB-LIKE DNA-BINDING PROTEIN"/>
    <property type="match status" value="1"/>
</dbReference>
<dbReference type="InterPro" id="IPR001005">
    <property type="entry name" value="SANT/Myb"/>
</dbReference>
<evidence type="ECO:0000313" key="6">
    <source>
        <dbReference type="Proteomes" id="UP000692954"/>
    </source>
</evidence>
<dbReference type="SMART" id="SM00717">
    <property type="entry name" value="SANT"/>
    <property type="match status" value="2"/>
</dbReference>
<evidence type="ECO:0000313" key="5">
    <source>
        <dbReference type="EMBL" id="CAD8117864.1"/>
    </source>
</evidence>
<name>A0A8S1QSQ4_9CILI</name>
<dbReference type="AlphaFoldDB" id="A0A8S1QSQ4"/>
<evidence type="ECO:0000256" key="1">
    <source>
        <dbReference type="ARBA" id="ARBA00022737"/>
    </source>
</evidence>
<accession>A0A8S1QSQ4</accession>
<keyword evidence="6" id="KW-1185">Reference proteome</keyword>
<dbReference type="InterPro" id="IPR017930">
    <property type="entry name" value="Myb_dom"/>
</dbReference>
<proteinExistence type="predicted"/>
<keyword evidence="2" id="KW-0238">DNA-binding</keyword>
<dbReference type="PROSITE" id="PS50090">
    <property type="entry name" value="MYB_LIKE"/>
    <property type="match status" value="2"/>
</dbReference>
<dbReference type="InterPro" id="IPR050560">
    <property type="entry name" value="MYB_TF"/>
</dbReference>